<gene>
    <name evidence="4" type="ORF">PAXINDRAFT_102822</name>
</gene>
<feature type="signal peptide" evidence="3">
    <location>
        <begin position="1"/>
        <end position="30"/>
    </location>
</feature>
<evidence type="ECO:0000256" key="1">
    <source>
        <dbReference type="SAM" id="MobiDB-lite"/>
    </source>
</evidence>
<feature type="compositionally biased region" description="Low complexity" evidence="1">
    <location>
        <begin position="381"/>
        <end position="394"/>
    </location>
</feature>
<feature type="compositionally biased region" description="Low complexity" evidence="1">
    <location>
        <begin position="139"/>
        <end position="150"/>
    </location>
</feature>
<dbReference type="HOGENOM" id="CLU_637931_0_0_1"/>
<feature type="region of interest" description="Disordered" evidence="1">
    <location>
        <begin position="381"/>
        <end position="408"/>
    </location>
</feature>
<proteinExistence type="predicted"/>
<dbReference type="Proteomes" id="UP000053647">
    <property type="component" value="Unassembled WGS sequence"/>
</dbReference>
<dbReference type="OrthoDB" id="2692290at2759"/>
<evidence type="ECO:0000313" key="4">
    <source>
        <dbReference type="EMBL" id="KIJ07759.1"/>
    </source>
</evidence>
<dbReference type="AlphaFoldDB" id="A0A0C9SNE0"/>
<feature type="compositionally biased region" description="Basic and acidic residues" evidence="1">
    <location>
        <begin position="250"/>
        <end position="263"/>
    </location>
</feature>
<evidence type="ECO:0008006" key="6">
    <source>
        <dbReference type="Google" id="ProtNLM"/>
    </source>
</evidence>
<sequence>MRLAACKREHTFFWTTLLFILSFSFPLTRSAEVHPWAHHHRLKRVTSASFSSAPVDKVLAVADQGTTNNLAPSVSIPSSIGLTIPSIPTTVSSNLPTTPVIAPPSTSSPSTPSSSSSPPSQPTSTSTPPTTATPPPPLTTATPSKSISSTSATTTFSSTVASISPVAIIPQPSTAATTLVAGAGDSSFTPVSTVPSATSTSSSSGFFSNTTAVAGTFSVVGLIGVGSLIGVGMLVARRRSIRHEEDMEFLDKGPMEPPMREMGVHSPPPVEDDSMTDAGHYAGAPMPLATPPAAYYPDYEYSGAHTQGYPAVNQHQGYAIPGGEGYAQEYPAVYIQDYTTHDTYSPQDYGITYPPRAADVGSGLPNPYEFTDVELGPASVSSTRATAAVPSATTGLSPTSPHQPENPHYSIDSFYTGIVVDRPPSPGQAL</sequence>
<keyword evidence="3" id="KW-0732">Signal</keyword>
<keyword evidence="5" id="KW-1185">Reference proteome</keyword>
<feature type="compositionally biased region" description="Low complexity" evidence="1">
    <location>
        <begin position="96"/>
        <end position="130"/>
    </location>
</feature>
<reference evidence="4 5" key="1">
    <citation type="submission" date="2014-06" db="EMBL/GenBank/DDBJ databases">
        <authorList>
            <consortium name="DOE Joint Genome Institute"/>
            <person name="Kuo A."/>
            <person name="Kohler A."/>
            <person name="Nagy L.G."/>
            <person name="Floudas D."/>
            <person name="Copeland A."/>
            <person name="Barry K.W."/>
            <person name="Cichocki N."/>
            <person name="Veneault-Fourrey C."/>
            <person name="LaButti K."/>
            <person name="Lindquist E.A."/>
            <person name="Lipzen A."/>
            <person name="Lundell T."/>
            <person name="Morin E."/>
            <person name="Murat C."/>
            <person name="Sun H."/>
            <person name="Tunlid A."/>
            <person name="Henrissat B."/>
            <person name="Grigoriev I.V."/>
            <person name="Hibbett D.S."/>
            <person name="Martin F."/>
            <person name="Nordberg H.P."/>
            <person name="Cantor M.N."/>
            <person name="Hua S.X."/>
        </authorList>
    </citation>
    <scope>NUCLEOTIDE SEQUENCE [LARGE SCALE GENOMIC DNA]</scope>
    <source>
        <strain evidence="4 5">ATCC 200175</strain>
    </source>
</reference>
<name>A0A0C9SNE0_PAXIN</name>
<keyword evidence="2" id="KW-1133">Transmembrane helix</keyword>
<keyword evidence="2" id="KW-0472">Membrane</keyword>
<accession>A0A0C9SNE0</accession>
<evidence type="ECO:0000256" key="2">
    <source>
        <dbReference type="SAM" id="Phobius"/>
    </source>
</evidence>
<dbReference type="EMBL" id="KN819794">
    <property type="protein sequence ID" value="KIJ07759.1"/>
    <property type="molecule type" value="Genomic_DNA"/>
</dbReference>
<feature type="region of interest" description="Disordered" evidence="1">
    <location>
        <begin position="250"/>
        <end position="270"/>
    </location>
</feature>
<feature type="transmembrane region" description="Helical" evidence="2">
    <location>
        <begin position="212"/>
        <end position="236"/>
    </location>
</feature>
<keyword evidence="2" id="KW-0812">Transmembrane</keyword>
<evidence type="ECO:0000313" key="5">
    <source>
        <dbReference type="Proteomes" id="UP000053647"/>
    </source>
</evidence>
<protein>
    <recommendedName>
        <fullName evidence="6">Transmembrane protein</fullName>
    </recommendedName>
</protein>
<organism evidence="4 5">
    <name type="scientific">Paxillus involutus ATCC 200175</name>
    <dbReference type="NCBI Taxonomy" id="664439"/>
    <lineage>
        <taxon>Eukaryota</taxon>
        <taxon>Fungi</taxon>
        <taxon>Dikarya</taxon>
        <taxon>Basidiomycota</taxon>
        <taxon>Agaricomycotina</taxon>
        <taxon>Agaricomycetes</taxon>
        <taxon>Agaricomycetidae</taxon>
        <taxon>Boletales</taxon>
        <taxon>Paxilineae</taxon>
        <taxon>Paxillaceae</taxon>
        <taxon>Paxillus</taxon>
    </lineage>
</organism>
<feature type="region of interest" description="Disordered" evidence="1">
    <location>
        <begin position="95"/>
        <end position="150"/>
    </location>
</feature>
<evidence type="ECO:0000256" key="3">
    <source>
        <dbReference type="SAM" id="SignalP"/>
    </source>
</evidence>
<reference evidence="5" key="2">
    <citation type="submission" date="2015-01" db="EMBL/GenBank/DDBJ databases">
        <title>Evolutionary Origins and Diversification of the Mycorrhizal Mutualists.</title>
        <authorList>
            <consortium name="DOE Joint Genome Institute"/>
            <consortium name="Mycorrhizal Genomics Consortium"/>
            <person name="Kohler A."/>
            <person name="Kuo A."/>
            <person name="Nagy L.G."/>
            <person name="Floudas D."/>
            <person name="Copeland A."/>
            <person name="Barry K.W."/>
            <person name="Cichocki N."/>
            <person name="Veneault-Fourrey C."/>
            <person name="LaButti K."/>
            <person name="Lindquist E.A."/>
            <person name="Lipzen A."/>
            <person name="Lundell T."/>
            <person name="Morin E."/>
            <person name="Murat C."/>
            <person name="Riley R."/>
            <person name="Ohm R."/>
            <person name="Sun H."/>
            <person name="Tunlid A."/>
            <person name="Henrissat B."/>
            <person name="Grigoriev I.V."/>
            <person name="Hibbett D.S."/>
            <person name="Martin F."/>
        </authorList>
    </citation>
    <scope>NUCLEOTIDE SEQUENCE [LARGE SCALE GENOMIC DNA]</scope>
    <source>
        <strain evidence="5">ATCC 200175</strain>
    </source>
</reference>
<feature type="chain" id="PRO_5002203610" description="Transmembrane protein" evidence="3">
    <location>
        <begin position="31"/>
        <end position="430"/>
    </location>
</feature>